<dbReference type="InterPro" id="IPR001680">
    <property type="entry name" value="WD40_rpt"/>
</dbReference>
<proteinExistence type="predicted"/>
<evidence type="ECO:0000259" key="12">
    <source>
        <dbReference type="Pfam" id="PF23390"/>
    </source>
</evidence>
<evidence type="ECO:0000256" key="3">
    <source>
        <dbReference type="ARBA" id="ARBA00022574"/>
    </source>
</evidence>
<keyword evidence="8" id="KW-0966">Cell projection</keyword>
<keyword evidence="3 9" id="KW-0853">WD repeat</keyword>
<dbReference type="PROSITE" id="PS50082">
    <property type="entry name" value="WD_REPEATS_2"/>
    <property type="match status" value="1"/>
</dbReference>
<feature type="domain" description="IFT121/TULP4 N-terminal" evidence="13">
    <location>
        <begin position="1"/>
        <end position="333"/>
    </location>
</feature>
<dbReference type="GeneID" id="40314508"/>
<dbReference type="Pfam" id="PF23390">
    <property type="entry name" value="Beta-prop_WDR35_2nd"/>
    <property type="match status" value="1"/>
</dbReference>
<evidence type="ECO:0000259" key="11">
    <source>
        <dbReference type="Pfam" id="PF23387"/>
    </source>
</evidence>
<dbReference type="GO" id="GO:0061512">
    <property type="term" value="P:protein localization to cilium"/>
    <property type="evidence" value="ECO:0007669"/>
    <property type="project" value="TreeGrafter"/>
</dbReference>
<dbReference type="InterPro" id="IPR011041">
    <property type="entry name" value="Quinoprot_gluc/sorb_DH_b-prop"/>
</dbReference>
<dbReference type="Proteomes" id="UP000284403">
    <property type="component" value="Unassembled WGS sequence"/>
</dbReference>
<dbReference type="Gene3D" id="1.25.40.470">
    <property type="match status" value="1"/>
</dbReference>
<dbReference type="InterPro" id="IPR057361">
    <property type="entry name" value="TPR_WDR35"/>
</dbReference>
<sequence length="1256" mass="140603">MYVYFSKRVAVPASTVVTSIAWNEEQGWLACGGKGGLLKVLKIDNSAGAKGALSMNQTLEGHSADVRIVAWNHRYRKLTSSDEGGQIIVWTLHKGMWMEEMINNRRKSTVSDISWNTEGTKVCIIYADGAVIVGGADGARIWGREIKHELVKVAWSPDDRYILFGTKTGEILVNDSDGGHAVCRLRVSCVEGEAALTGLSWHPAWAESPEPLATLAVCYANGKMQLMHDVSDNRPYIIDNGIPVSSIAWNPQGTIFVVCGVTSTAAMLGEAAATSSPSAHTPSMVVAQFFNTDGIHLRTLRVSGQHCGGVTWEGDGLRVCVAIDAALYFANVRPAYNYTYFAKTVVFAFHRPDRVEQGVMFWNTRSNERVIRYFRGLFYIDSCKDACVIVNSSGDGRHRVVQLLNAIGSPLETRMLEMEPLVCGMNSAHIVLADEENIYVWQFRDPGVALDLLDPISVQASRHDTRERVVHVDDIVRPDTPPSLIGHTAVTNDLVCSLCLSEDLLFVARESGLLQLYSFAPLQLVGKMTLPFRVQSMAANSNSTRLSVCDVSGTMTLLHIDPAKLSLVPKKISPQPNFERKDVWNMRWSKDDPELLVVMEKSRMYIFRGTEAEEPVQSCAYVCKFKSFKVRVLQLDEIMQDPERPRKEHVVDFETRELREAREALETMSIKEAYMYVEGHPHPKLWALLAEHALAQLDFDHAEMAVVRCGDYPAIQFVKRVKKLDDPQKQRAEIHTYYGRFDEAERIYKEIDRKDLVLDLRYRLGDWFRVVQLVQEGGGDESHMRQAWENIGDYYADRQKWTKASQYYTQCRQLHKLAHILFLLEDYDLLAQLIPSAEHDKGLLLKIGEMLLAVGLGEEASRAFLAAGEARLAVAGCVQLHQWDSAVAIAEAHKLKDILPQLARHTKSLVESERLPEAIELYRKAGRHDEAARLLARLGQRAAATDPLRAKKFYVLSALEIEKHRRKKVTLSSDGTAAVDALLSEERAATSERVLDAAWRGAEAFHFFLLCQQHILHRNLPYALNVAMRLMEYDDLISPVDSYSLIALTAYLAKNFSICSKAFTRLEAAEQMDAQKQNEQDGGGPALAGQLQLIDMTMDLDVSSKSFAAQRSSANVAGQAAAASTGMSGTTTSMQLTNPAKGVVLATQFTYPTVSLKEPRRRFADLAVKIFTKYKPEDNSADRVKCPKCDAFNKEWASTCARCQHPFGICIFTGRCITTEDFWQCGVCRHRIIDVEGDRFRNCPLCHTSMKRRARD</sequence>
<accession>A0A422QA36</accession>
<dbReference type="Gene3D" id="2.130.10.10">
    <property type="entry name" value="YVTN repeat-like/Quinoprotein amine dehydrogenase"/>
    <property type="match status" value="3"/>
</dbReference>
<dbReference type="Pfam" id="PF23387">
    <property type="entry name" value="TPR_IFT80_172"/>
    <property type="match status" value="1"/>
</dbReference>
<dbReference type="InterPro" id="IPR015943">
    <property type="entry name" value="WD40/YVTN_repeat-like_dom_sf"/>
</dbReference>
<evidence type="ECO:0000259" key="14">
    <source>
        <dbReference type="Pfam" id="PF25768"/>
    </source>
</evidence>
<evidence type="ECO:0000256" key="1">
    <source>
        <dbReference type="ARBA" id="ARBA00004120"/>
    </source>
</evidence>
<feature type="domain" description="IFT121 second beta-propeller" evidence="12">
    <location>
        <begin position="338"/>
        <end position="654"/>
    </location>
</feature>
<keyword evidence="16" id="KW-1185">Reference proteome</keyword>
<gene>
    <name evidence="15" type="ORF">Tco025E_00897</name>
</gene>
<keyword evidence="7" id="KW-0206">Cytoskeleton</keyword>
<comment type="caution">
    <text evidence="15">The sequence shown here is derived from an EMBL/GenBank/DDBJ whole genome shotgun (WGS) entry which is preliminary data.</text>
</comment>
<feature type="domain" description="IFT121-like TPR repeats" evidence="14">
    <location>
        <begin position="996"/>
        <end position="1079"/>
    </location>
</feature>
<dbReference type="SUPFAM" id="SSF50952">
    <property type="entry name" value="Soluble quinoprotein glucose dehydrogenase"/>
    <property type="match status" value="1"/>
</dbReference>
<keyword evidence="6" id="KW-0969">Cilium</keyword>
<dbReference type="InterPro" id="IPR056158">
    <property type="entry name" value="Beta-prop_IFT121_2nd"/>
</dbReference>
<dbReference type="InterPro" id="IPR056159">
    <property type="entry name" value="Beta-prop_IFT121_TULP_N"/>
</dbReference>
<dbReference type="Pfam" id="PF25170">
    <property type="entry name" value="TPR_WDR35"/>
    <property type="match status" value="1"/>
</dbReference>
<dbReference type="SUPFAM" id="SSF48452">
    <property type="entry name" value="TPR-like"/>
    <property type="match status" value="1"/>
</dbReference>
<keyword evidence="4" id="KW-0677">Repeat</keyword>
<dbReference type="InterPro" id="IPR036322">
    <property type="entry name" value="WD40_repeat_dom_sf"/>
</dbReference>
<evidence type="ECO:0000313" key="15">
    <source>
        <dbReference type="EMBL" id="RNF26815.1"/>
    </source>
</evidence>
<dbReference type="PANTHER" id="PTHR12764:SF5">
    <property type="entry name" value="LD29485P"/>
    <property type="match status" value="1"/>
</dbReference>
<evidence type="ECO:0000256" key="7">
    <source>
        <dbReference type="ARBA" id="ARBA00023212"/>
    </source>
</evidence>
<dbReference type="GO" id="GO:0030991">
    <property type="term" value="C:intraciliary transport particle A"/>
    <property type="evidence" value="ECO:0007669"/>
    <property type="project" value="TreeGrafter"/>
</dbReference>
<evidence type="ECO:0000259" key="10">
    <source>
        <dbReference type="Pfam" id="PF23145"/>
    </source>
</evidence>
<dbReference type="OrthoDB" id="10260567at2759"/>
<dbReference type="EMBL" id="MKKU01000026">
    <property type="protein sequence ID" value="RNF26815.1"/>
    <property type="molecule type" value="Genomic_DNA"/>
</dbReference>
<dbReference type="InterPro" id="IPR017233">
    <property type="entry name" value="WDR35"/>
</dbReference>
<evidence type="ECO:0000256" key="8">
    <source>
        <dbReference type="ARBA" id="ARBA00023273"/>
    </source>
</evidence>
<evidence type="ECO:0000313" key="16">
    <source>
        <dbReference type="Proteomes" id="UP000284403"/>
    </source>
</evidence>
<dbReference type="GO" id="GO:0035721">
    <property type="term" value="P:intraciliary retrograde transport"/>
    <property type="evidence" value="ECO:0007669"/>
    <property type="project" value="TreeGrafter"/>
</dbReference>
<evidence type="ECO:0000259" key="13">
    <source>
        <dbReference type="Pfam" id="PF24797"/>
    </source>
</evidence>
<dbReference type="InterPro" id="IPR039857">
    <property type="entry name" value="Ift122/121"/>
</dbReference>
<reference evidence="15 16" key="1">
    <citation type="journal article" date="2018" name="BMC Genomics">
        <title>Genomic comparison of Trypanosoma conorhini and Trypanosoma rangeli to Trypanosoma cruzi strains of high and low virulence.</title>
        <authorList>
            <person name="Bradwell K.R."/>
            <person name="Koparde V.N."/>
            <person name="Matveyev A.V."/>
            <person name="Serrano M.G."/>
            <person name="Alves J.M."/>
            <person name="Parikh H."/>
            <person name="Huang B."/>
            <person name="Lee V."/>
            <person name="Espinosa-Alvarez O."/>
            <person name="Ortiz P.A."/>
            <person name="Costa-Martins A.G."/>
            <person name="Teixeira M.M."/>
            <person name="Buck G.A."/>
        </authorList>
    </citation>
    <scope>NUCLEOTIDE SEQUENCE [LARGE SCALE GENOMIC DNA]</scope>
    <source>
        <strain evidence="15 16">025E</strain>
    </source>
</reference>
<evidence type="ECO:0000256" key="2">
    <source>
        <dbReference type="ARBA" id="ARBA00022490"/>
    </source>
</evidence>
<dbReference type="Pfam" id="PF24797">
    <property type="entry name" value="Beta-prop_WDR35_TULP_N"/>
    <property type="match status" value="1"/>
</dbReference>
<dbReference type="Pfam" id="PF23145">
    <property type="entry name" value="Zf_2nd_IFT121"/>
    <property type="match status" value="1"/>
</dbReference>
<dbReference type="PIRSF" id="PIRSF037536">
    <property type="entry name" value="WD_repeat_p35"/>
    <property type="match status" value="1"/>
</dbReference>
<dbReference type="GO" id="GO:1905515">
    <property type="term" value="P:non-motile cilium assembly"/>
    <property type="evidence" value="ECO:0007669"/>
    <property type="project" value="TreeGrafter"/>
</dbReference>
<dbReference type="InterPro" id="IPR057979">
    <property type="entry name" value="TPR_IFT121"/>
</dbReference>
<dbReference type="InterPro" id="IPR056170">
    <property type="entry name" value="Znf_IFT121-like"/>
</dbReference>
<dbReference type="FunFam" id="1.25.40.470:FF:000004">
    <property type="entry name" value="WD repeat-containing protein 35"/>
    <property type="match status" value="1"/>
</dbReference>
<evidence type="ECO:0000256" key="9">
    <source>
        <dbReference type="PROSITE-ProRule" id="PRU00221"/>
    </source>
</evidence>
<keyword evidence="2" id="KW-0963">Cytoplasm</keyword>
<dbReference type="RefSeq" id="XP_029232021.1">
    <property type="nucleotide sequence ID" value="XM_029367836.1"/>
</dbReference>
<feature type="domain" description="IFT121-like zinc finger" evidence="10">
    <location>
        <begin position="1209"/>
        <end position="1250"/>
    </location>
</feature>
<feature type="domain" description="IFT80/172/WDR35 TPR" evidence="11">
    <location>
        <begin position="685"/>
        <end position="773"/>
    </location>
</feature>
<feature type="repeat" description="WD" evidence="9">
    <location>
        <begin position="59"/>
        <end position="100"/>
    </location>
</feature>
<dbReference type="InterPro" id="IPR056157">
    <property type="entry name" value="TPR_IFT80_172_dom"/>
</dbReference>
<dbReference type="SUPFAM" id="SSF50978">
    <property type="entry name" value="WD40 repeat-like"/>
    <property type="match status" value="1"/>
</dbReference>
<protein>
    <submittedName>
        <fullName evidence="15">WD repeat domain 35</fullName>
    </submittedName>
</protein>
<keyword evidence="5" id="KW-0970">Cilium biogenesis/degradation</keyword>
<name>A0A422QA36_9TRYP</name>
<comment type="subcellular location">
    <subcellularLocation>
        <location evidence="1">Cytoplasm</location>
        <location evidence="1">Cytoskeleton</location>
        <location evidence="1">Cilium basal body</location>
    </subcellularLocation>
</comment>
<evidence type="ECO:0000256" key="5">
    <source>
        <dbReference type="ARBA" id="ARBA00022794"/>
    </source>
</evidence>
<organism evidence="15 16">
    <name type="scientific">Trypanosoma conorhini</name>
    <dbReference type="NCBI Taxonomy" id="83891"/>
    <lineage>
        <taxon>Eukaryota</taxon>
        <taxon>Discoba</taxon>
        <taxon>Euglenozoa</taxon>
        <taxon>Kinetoplastea</taxon>
        <taxon>Metakinetoplastina</taxon>
        <taxon>Trypanosomatida</taxon>
        <taxon>Trypanosomatidae</taxon>
        <taxon>Trypanosoma</taxon>
    </lineage>
</organism>
<dbReference type="InterPro" id="IPR011990">
    <property type="entry name" value="TPR-like_helical_dom_sf"/>
</dbReference>
<dbReference type="GO" id="GO:0097730">
    <property type="term" value="C:non-motile cilium"/>
    <property type="evidence" value="ECO:0007669"/>
    <property type="project" value="TreeGrafter"/>
</dbReference>
<dbReference type="AlphaFoldDB" id="A0A422QA36"/>
<dbReference type="SMART" id="SM00320">
    <property type="entry name" value="WD40"/>
    <property type="match status" value="4"/>
</dbReference>
<evidence type="ECO:0000256" key="6">
    <source>
        <dbReference type="ARBA" id="ARBA00023069"/>
    </source>
</evidence>
<evidence type="ECO:0000256" key="4">
    <source>
        <dbReference type="ARBA" id="ARBA00022737"/>
    </source>
</evidence>
<dbReference type="PANTHER" id="PTHR12764">
    <property type="entry name" value="WD REPEAT DOMAIN-RELATED"/>
    <property type="match status" value="1"/>
</dbReference>
<dbReference type="Pfam" id="PF25768">
    <property type="entry name" value="TPR_IFT121"/>
    <property type="match status" value="1"/>
</dbReference>